<dbReference type="PIRSF" id="PIRSF036685">
    <property type="entry name" value="BacLeuNPeptidase"/>
    <property type="match status" value="1"/>
</dbReference>
<proteinExistence type="predicted"/>
<evidence type="ECO:0000313" key="13">
    <source>
        <dbReference type="EMBL" id="MBB5018540.1"/>
    </source>
</evidence>
<feature type="binding site" evidence="7">
    <location>
        <position position="282"/>
    </location>
    <ligand>
        <name>Zn(2+)</name>
        <dbReference type="ChEBI" id="CHEBI:29105"/>
        <label>2</label>
        <note>catalytic</note>
    </ligand>
</feature>
<evidence type="ECO:0000256" key="9">
    <source>
        <dbReference type="SAM" id="MobiDB-lite"/>
    </source>
</evidence>
<dbReference type="EMBL" id="JACHHY010000009">
    <property type="protein sequence ID" value="MBB5018540.1"/>
    <property type="molecule type" value="Genomic_DNA"/>
</dbReference>
<keyword evidence="1 13" id="KW-0031">Aminopeptidase</keyword>
<evidence type="ECO:0000256" key="4">
    <source>
        <dbReference type="ARBA" id="ARBA00022729"/>
    </source>
</evidence>
<dbReference type="GO" id="GO:0046872">
    <property type="term" value="F:metal ion binding"/>
    <property type="evidence" value="ECO:0007669"/>
    <property type="project" value="UniProtKB-KW"/>
</dbReference>
<comment type="cofactor">
    <cofactor evidence="7">
        <name>Zn(2+)</name>
        <dbReference type="ChEBI" id="CHEBI:29105"/>
    </cofactor>
    <text evidence="7">Binds 2 Zn(2+) ions per subunit.</text>
</comment>
<keyword evidence="3 7" id="KW-0479">Metal-binding</keyword>
<reference evidence="13 14" key="1">
    <citation type="submission" date="2020-08" db="EMBL/GenBank/DDBJ databases">
        <title>Genomic Encyclopedia of Type Strains, Phase IV (KMG-IV): sequencing the most valuable type-strain genomes for metagenomic binning, comparative biology and taxonomic classification.</title>
        <authorList>
            <person name="Goeker M."/>
        </authorList>
    </citation>
    <scope>NUCLEOTIDE SEQUENCE [LARGE SCALE GENOMIC DNA]</scope>
    <source>
        <strain evidence="13 14">DSM 27165</strain>
    </source>
</reference>
<dbReference type="Proteomes" id="UP000575898">
    <property type="component" value="Unassembled WGS sequence"/>
</dbReference>
<evidence type="ECO:0000256" key="7">
    <source>
        <dbReference type="PIRSR" id="PIRSR036685-1"/>
    </source>
</evidence>
<organism evidence="13 14">
    <name type="scientific">Chitinivorax tropicus</name>
    <dbReference type="NCBI Taxonomy" id="714531"/>
    <lineage>
        <taxon>Bacteria</taxon>
        <taxon>Pseudomonadati</taxon>
        <taxon>Pseudomonadota</taxon>
        <taxon>Betaproteobacteria</taxon>
        <taxon>Chitinivorax</taxon>
    </lineage>
</organism>
<dbReference type="InterPro" id="IPR007484">
    <property type="entry name" value="Peptidase_M28"/>
</dbReference>
<evidence type="ECO:0000259" key="11">
    <source>
        <dbReference type="Pfam" id="PF04151"/>
    </source>
</evidence>
<feature type="domain" description="Peptidase C-terminal archaeal/bacterial" evidence="11">
    <location>
        <begin position="454"/>
        <end position="513"/>
    </location>
</feature>
<keyword evidence="8" id="KW-1015">Disulfide bond</keyword>
<keyword evidence="6 7" id="KW-0862">Zinc</keyword>
<dbReference type="PANTHER" id="PTHR12147">
    <property type="entry name" value="METALLOPEPTIDASE M28 FAMILY MEMBER"/>
    <property type="match status" value="1"/>
</dbReference>
<name>A0A840MJE9_9PROT</name>
<keyword evidence="2" id="KW-0645">Protease</keyword>
<dbReference type="GO" id="GO:0008235">
    <property type="term" value="F:metalloexopeptidase activity"/>
    <property type="evidence" value="ECO:0007669"/>
    <property type="project" value="InterPro"/>
</dbReference>
<evidence type="ECO:0000313" key="14">
    <source>
        <dbReference type="Proteomes" id="UP000575898"/>
    </source>
</evidence>
<dbReference type="SUPFAM" id="SSF53187">
    <property type="entry name" value="Zn-dependent exopeptidases"/>
    <property type="match status" value="1"/>
</dbReference>
<feature type="signal peptide" evidence="10">
    <location>
        <begin position="1"/>
        <end position="21"/>
    </location>
</feature>
<dbReference type="Pfam" id="PF04389">
    <property type="entry name" value="Peptidase_M28"/>
    <property type="match status" value="1"/>
</dbReference>
<evidence type="ECO:0000256" key="8">
    <source>
        <dbReference type="PIRSR" id="PIRSR036685-2"/>
    </source>
</evidence>
<dbReference type="Gene3D" id="2.60.120.380">
    <property type="match status" value="1"/>
</dbReference>
<feature type="binding site" evidence="7">
    <location>
        <position position="225"/>
    </location>
    <ligand>
        <name>Zn(2+)</name>
        <dbReference type="ChEBI" id="CHEBI:29105"/>
        <label>1</label>
    </ligand>
</feature>
<evidence type="ECO:0000256" key="2">
    <source>
        <dbReference type="ARBA" id="ARBA00022670"/>
    </source>
</evidence>
<gene>
    <name evidence="13" type="ORF">HNQ59_001829</name>
</gene>
<keyword evidence="4 10" id="KW-0732">Signal</keyword>
<feature type="chain" id="PRO_5032528416" evidence="10">
    <location>
        <begin position="22"/>
        <end position="530"/>
    </location>
</feature>
<feature type="binding site" evidence="7">
    <location>
        <position position="309"/>
    </location>
    <ligand>
        <name>Zn(2+)</name>
        <dbReference type="ChEBI" id="CHEBI:29105"/>
        <label>1</label>
    </ligand>
</feature>
<dbReference type="EC" id="3.4.11.10" evidence="13"/>
<feature type="binding site" evidence="7">
    <location>
        <position position="247"/>
    </location>
    <ligand>
        <name>Zn(2+)</name>
        <dbReference type="ChEBI" id="CHEBI:29105"/>
        <label>1</label>
    </ligand>
</feature>
<evidence type="ECO:0000256" key="6">
    <source>
        <dbReference type="ARBA" id="ARBA00022833"/>
    </source>
</evidence>
<dbReference type="Gene3D" id="3.40.630.10">
    <property type="entry name" value="Zn peptidases"/>
    <property type="match status" value="1"/>
</dbReference>
<feature type="binding site" evidence="7">
    <location>
        <position position="386"/>
    </location>
    <ligand>
        <name>Zn(2+)</name>
        <dbReference type="ChEBI" id="CHEBI:29105"/>
        <label>2</label>
        <note>catalytic</note>
    </ligand>
</feature>
<comment type="caution">
    <text evidence="13">The sequence shown here is derived from an EMBL/GenBank/DDBJ whole genome shotgun (WGS) entry which is preliminary data.</text>
</comment>
<accession>A0A840MJE9</accession>
<feature type="region of interest" description="Disordered" evidence="9">
    <location>
        <begin position="230"/>
        <end position="249"/>
    </location>
</feature>
<dbReference type="PANTHER" id="PTHR12147:SF56">
    <property type="entry name" value="AMINOPEPTIDASE YDR415C-RELATED"/>
    <property type="match status" value="1"/>
</dbReference>
<evidence type="ECO:0000256" key="10">
    <source>
        <dbReference type="SAM" id="SignalP"/>
    </source>
</evidence>
<dbReference type="GO" id="GO:0006508">
    <property type="term" value="P:proteolysis"/>
    <property type="evidence" value="ECO:0007669"/>
    <property type="project" value="UniProtKB-KW"/>
</dbReference>
<dbReference type="InterPro" id="IPR012189">
    <property type="entry name" value="Pept_M28E_Ap1"/>
</dbReference>
<sequence>MKQRYIAAMLLGLTTIGSAYAADAPAGKKVYVTVGAEGYQVFQRFIDSDIKLLDQSTLPTSLQPMAGMKTIPHETVHVIEVDEAKLNKMGGMVHMFMRRCGGFVAHETLEQARASLKVPSMSFAARPSYKIDNQTIVTPLLSQMQEAPIYTTISDLSAFANRFYQTQGGVKGSNYILNKWKQLAGNRSDITVETFSHSWLQKSVIMTIQGSDPTLGKEVVVLGGHQDSIHGRAEDMREDSRAPGADDDASGIASMTEVIRVMMANNYKPKRTIKFMAYAAEEVGLRGSYEIAAKYKADGVNVIGVMQLDMTNFKGSDADIYLYTDYTDQQQNAFVESLIKTYLPTLKIGFDKCGYGCSDHYSWYNQGIPASMPFEAAFNSYNRAIHSERDTLATMGDQVQHALKFAKLGMAYMVELGSDGDTGGGTPGGGARTISDNNVTLKQGGVKSYGPYKVQGGTNFTANISGTGDADLYVRIGGQPSTKQYDCRPYKNGSNEKCVVKVPSSSDVYIMIRGYEESVYSLTGGYTATK</sequence>
<feature type="domain" description="Peptidase M28" evidence="12">
    <location>
        <begin position="204"/>
        <end position="395"/>
    </location>
</feature>
<keyword evidence="5 13" id="KW-0378">Hydrolase</keyword>
<evidence type="ECO:0000256" key="3">
    <source>
        <dbReference type="ARBA" id="ARBA00022723"/>
    </source>
</evidence>
<protein>
    <submittedName>
        <fullName evidence="13">Leucyl aminopeptidase</fullName>
        <ecNumber evidence="13">3.4.11.10</ecNumber>
    </submittedName>
</protein>
<evidence type="ECO:0000256" key="5">
    <source>
        <dbReference type="ARBA" id="ARBA00022801"/>
    </source>
</evidence>
<evidence type="ECO:0000259" key="12">
    <source>
        <dbReference type="Pfam" id="PF04389"/>
    </source>
</evidence>
<dbReference type="AlphaFoldDB" id="A0A840MJE9"/>
<dbReference type="RefSeq" id="WP_184037962.1">
    <property type="nucleotide sequence ID" value="NZ_JACHHY010000009.1"/>
</dbReference>
<dbReference type="Pfam" id="PF04151">
    <property type="entry name" value="PPC"/>
    <property type="match status" value="1"/>
</dbReference>
<feature type="disulfide bond" evidence="8">
    <location>
        <begin position="353"/>
        <end position="357"/>
    </location>
</feature>
<keyword evidence="14" id="KW-1185">Reference proteome</keyword>
<dbReference type="InterPro" id="IPR007280">
    <property type="entry name" value="Peptidase_C_arc/bac"/>
</dbReference>
<feature type="compositionally biased region" description="Basic and acidic residues" evidence="9">
    <location>
        <begin position="230"/>
        <end position="241"/>
    </location>
</feature>
<dbReference type="InterPro" id="IPR045175">
    <property type="entry name" value="M28_fam"/>
</dbReference>
<dbReference type="GO" id="GO:0004177">
    <property type="term" value="F:aminopeptidase activity"/>
    <property type="evidence" value="ECO:0007669"/>
    <property type="project" value="UniProtKB-KW"/>
</dbReference>
<evidence type="ECO:0000256" key="1">
    <source>
        <dbReference type="ARBA" id="ARBA00022438"/>
    </source>
</evidence>